<evidence type="ECO:0000313" key="4">
    <source>
        <dbReference type="Proteomes" id="UP000660021"/>
    </source>
</evidence>
<evidence type="ECO:0000256" key="1">
    <source>
        <dbReference type="SAM" id="MobiDB-lite"/>
    </source>
</evidence>
<reference evidence="3 4" key="1">
    <citation type="submission" date="2020-08" db="EMBL/GenBank/DDBJ databases">
        <title>Genome public.</title>
        <authorList>
            <person name="Liu C."/>
            <person name="Sun Q."/>
        </authorList>
    </citation>
    <scope>NUCLEOTIDE SEQUENCE [LARGE SCALE GENOMIC DNA]</scope>
    <source>
        <strain evidence="3 4">New-38</strain>
    </source>
</reference>
<feature type="compositionally biased region" description="Polar residues" evidence="1">
    <location>
        <begin position="69"/>
        <end position="88"/>
    </location>
</feature>
<feature type="compositionally biased region" description="Basic and acidic residues" evidence="1">
    <location>
        <begin position="96"/>
        <end position="105"/>
    </location>
</feature>
<dbReference type="Proteomes" id="UP000660021">
    <property type="component" value="Unassembled WGS sequence"/>
</dbReference>
<feature type="compositionally biased region" description="Low complexity" evidence="1">
    <location>
        <begin position="58"/>
        <end position="68"/>
    </location>
</feature>
<gene>
    <name evidence="3" type="ORF">H8S34_05340</name>
</gene>
<evidence type="ECO:0000256" key="2">
    <source>
        <dbReference type="SAM" id="SignalP"/>
    </source>
</evidence>
<feature type="signal peptide" evidence="2">
    <location>
        <begin position="1"/>
        <end position="21"/>
    </location>
</feature>
<dbReference type="EMBL" id="JACOPR010000003">
    <property type="protein sequence ID" value="MBC5730260.1"/>
    <property type="molecule type" value="Genomic_DNA"/>
</dbReference>
<proteinExistence type="predicted"/>
<dbReference type="RefSeq" id="WP_186963260.1">
    <property type="nucleotide sequence ID" value="NZ_JACOPR010000003.1"/>
</dbReference>
<feature type="region of interest" description="Disordered" evidence="1">
    <location>
        <begin position="24"/>
        <end position="108"/>
    </location>
</feature>
<comment type="caution">
    <text evidence="3">The sequence shown here is derived from an EMBL/GenBank/DDBJ whole genome shotgun (WGS) entry which is preliminary data.</text>
</comment>
<feature type="compositionally biased region" description="Low complexity" evidence="1">
    <location>
        <begin position="29"/>
        <end position="43"/>
    </location>
</feature>
<protein>
    <submittedName>
        <fullName evidence="3">Uncharacterized protein</fullName>
    </submittedName>
</protein>
<name>A0ABR7HRW4_9FIRM</name>
<evidence type="ECO:0000313" key="3">
    <source>
        <dbReference type="EMBL" id="MBC5730260.1"/>
    </source>
</evidence>
<feature type="chain" id="PRO_5045522811" evidence="2">
    <location>
        <begin position="22"/>
        <end position="231"/>
    </location>
</feature>
<keyword evidence="2" id="KW-0732">Signal</keyword>
<accession>A0ABR7HRW4</accession>
<organism evidence="3 4">
    <name type="scientific">Pseudoflavonifractor hominis</name>
    <dbReference type="NCBI Taxonomy" id="2763059"/>
    <lineage>
        <taxon>Bacteria</taxon>
        <taxon>Bacillati</taxon>
        <taxon>Bacillota</taxon>
        <taxon>Clostridia</taxon>
        <taxon>Eubacteriales</taxon>
        <taxon>Oscillospiraceae</taxon>
        <taxon>Pseudoflavonifractor</taxon>
    </lineage>
</organism>
<sequence>MKRPMILLLVGILFLTCSACGGNEKNAQSKEPSPSSISQQSEPLPMDQPSSEPEATISPRVSSSLSPSQGDNSTRDIQALQGTASASNGDKKKHSVEKTQPDSGKEAPAAVDLDLTTLSSTMVYGEVFNMMSTPDDYIGKIIRLNGLFTVYQEPETGQVYCGVIVQDAAACCAQGFDVVMPDHFRYPDDYPPTQSEVTIVATIQANRTLEYLGILTLRLEDITFEHIGTAP</sequence>
<keyword evidence="4" id="KW-1185">Reference proteome</keyword>